<evidence type="ECO:0000313" key="3">
    <source>
        <dbReference type="Proteomes" id="UP001596004"/>
    </source>
</evidence>
<dbReference type="EMBL" id="JBHSFP010000005">
    <property type="protein sequence ID" value="MFC4531144.1"/>
    <property type="molecule type" value="Genomic_DNA"/>
</dbReference>
<evidence type="ECO:0000259" key="1">
    <source>
        <dbReference type="Pfam" id="PF01261"/>
    </source>
</evidence>
<keyword evidence="2" id="KW-0413">Isomerase</keyword>
<dbReference type="PANTHER" id="PTHR12110">
    <property type="entry name" value="HYDROXYPYRUVATE ISOMERASE"/>
    <property type="match status" value="1"/>
</dbReference>
<name>A0ABV9CDD7_9ACTN</name>
<dbReference type="InterPro" id="IPR013022">
    <property type="entry name" value="Xyl_isomerase-like_TIM-brl"/>
</dbReference>
<comment type="caution">
    <text evidence="2">The sequence shown here is derived from an EMBL/GenBank/DDBJ whole genome shotgun (WGS) entry which is preliminary data.</text>
</comment>
<dbReference type="InterPro" id="IPR036237">
    <property type="entry name" value="Xyl_isomerase-like_sf"/>
</dbReference>
<dbReference type="RefSeq" id="WP_380839498.1">
    <property type="nucleotide sequence ID" value="NZ_JBHSFP010000005.1"/>
</dbReference>
<keyword evidence="3" id="KW-1185">Reference proteome</keyword>
<evidence type="ECO:0000313" key="2">
    <source>
        <dbReference type="EMBL" id="MFC4531144.1"/>
    </source>
</evidence>
<dbReference type="PANTHER" id="PTHR12110:SF41">
    <property type="entry name" value="INOSOSE DEHYDRATASE"/>
    <property type="match status" value="1"/>
</dbReference>
<dbReference type="Pfam" id="PF01261">
    <property type="entry name" value="AP_endonuc_2"/>
    <property type="match status" value="1"/>
</dbReference>
<feature type="domain" description="Xylose isomerase-like TIM barrel" evidence="1">
    <location>
        <begin position="25"/>
        <end position="211"/>
    </location>
</feature>
<gene>
    <name evidence="2" type="ORF">ACFO60_10255</name>
</gene>
<dbReference type="SUPFAM" id="SSF51658">
    <property type="entry name" value="Xylose isomerase-like"/>
    <property type="match status" value="1"/>
</dbReference>
<dbReference type="InterPro" id="IPR050312">
    <property type="entry name" value="IolE/XylAMocC-like"/>
</dbReference>
<reference evidence="3" key="1">
    <citation type="journal article" date="2019" name="Int. J. Syst. Evol. Microbiol.">
        <title>The Global Catalogue of Microorganisms (GCM) 10K type strain sequencing project: providing services to taxonomists for standard genome sequencing and annotation.</title>
        <authorList>
            <consortium name="The Broad Institute Genomics Platform"/>
            <consortium name="The Broad Institute Genome Sequencing Center for Infectious Disease"/>
            <person name="Wu L."/>
            <person name="Ma J."/>
        </authorList>
    </citation>
    <scope>NUCLEOTIDE SEQUENCE [LARGE SCALE GENOMIC DNA]</scope>
    <source>
        <strain evidence="3">CGMCC 4.7132</strain>
    </source>
</reference>
<sequence length="247" mass="26844">MVKPLGVQLYTVRNQMKVDRDDVLRRIAGIGYGAVEAYDPTDDPKGFRRTADDLGLTVPSTHAYALLSQEPDAVLDAVATIGADLVIIPGGIAEEDFTTRDGIARAADLLNGLAEHTDRYGMRLGYHNHWWEIEPKIDGSHALEVLAESLAPRVFLEVDTYWAAVGGADVPALLRRLGDRVLALHVKDGPGVKDRPHTAVGDGVMPVPGYLAASPGALRIVELDNCDTDIYEALDRSHAYLSRLERA</sequence>
<proteinExistence type="predicted"/>
<organism evidence="2 3">
    <name type="scientific">Sphaerisporangium dianthi</name>
    <dbReference type="NCBI Taxonomy" id="1436120"/>
    <lineage>
        <taxon>Bacteria</taxon>
        <taxon>Bacillati</taxon>
        <taxon>Actinomycetota</taxon>
        <taxon>Actinomycetes</taxon>
        <taxon>Streptosporangiales</taxon>
        <taxon>Streptosporangiaceae</taxon>
        <taxon>Sphaerisporangium</taxon>
    </lineage>
</organism>
<dbReference type="Gene3D" id="3.20.20.150">
    <property type="entry name" value="Divalent-metal-dependent TIM barrel enzymes"/>
    <property type="match status" value="1"/>
</dbReference>
<dbReference type="GO" id="GO:0016853">
    <property type="term" value="F:isomerase activity"/>
    <property type="evidence" value="ECO:0007669"/>
    <property type="project" value="UniProtKB-KW"/>
</dbReference>
<dbReference type="Proteomes" id="UP001596004">
    <property type="component" value="Unassembled WGS sequence"/>
</dbReference>
<protein>
    <submittedName>
        <fullName evidence="2">Sugar phosphate isomerase/epimerase family protein</fullName>
    </submittedName>
</protein>
<accession>A0ABV9CDD7</accession>